<dbReference type="OrthoDB" id="4895350at2759"/>
<dbReference type="AlphaFoldDB" id="A0A4Z1E6X6"/>
<accession>A0A4Z1E6X6</accession>
<sequence>MGIPYLFEDNEKIIETQEWYSLLSQSADDYKNCVVKTLAHVKNIRSKVVHEYFQAIIEDLSTGNRTRLIAERQTGQDQVILGRWASKKSFSVLSSSGGSSSSSGPLGDLPLPLYSITFDSDSFKVLDLAGILAKTTGLGGKYHLFTKNCYWFAITAYTSLKLRFSGREERWYFWKWRGRLILYKNQAEGSFIWLMKSLNDGKASEFEEERNNGMSWAPGKPTSNWEFLDEVHKSVILSGAYSSEEAEGELEPVQNSLTTYVMSDGFILIPEDFNVLEPTEEETEKLDYVVKIMVEQILIEY</sequence>
<keyword evidence="2" id="KW-1185">Reference proteome</keyword>
<dbReference type="Proteomes" id="UP000297777">
    <property type="component" value="Unassembled WGS sequence"/>
</dbReference>
<name>A0A4Z1E6X6_9HELO</name>
<reference evidence="1 2" key="1">
    <citation type="submission" date="2017-12" db="EMBL/GenBank/DDBJ databases">
        <title>Comparative genomics of Botrytis spp.</title>
        <authorList>
            <person name="Valero-Jimenez C.A."/>
            <person name="Tapia P."/>
            <person name="Veloso J."/>
            <person name="Silva-Moreno E."/>
            <person name="Staats M."/>
            <person name="Valdes J.H."/>
            <person name="Van Kan J.A.L."/>
        </authorList>
    </citation>
    <scope>NUCLEOTIDE SEQUENCE [LARGE SCALE GENOMIC DNA]</scope>
    <source>
        <strain evidence="1 2">Bt9001</strain>
    </source>
</reference>
<organism evidence="1 2">
    <name type="scientific">Botrytis tulipae</name>
    <dbReference type="NCBI Taxonomy" id="87230"/>
    <lineage>
        <taxon>Eukaryota</taxon>
        <taxon>Fungi</taxon>
        <taxon>Dikarya</taxon>
        <taxon>Ascomycota</taxon>
        <taxon>Pezizomycotina</taxon>
        <taxon>Leotiomycetes</taxon>
        <taxon>Helotiales</taxon>
        <taxon>Sclerotiniaceae</taxon>
        <taxon>Botrytis</taxon>
    </lineage>
</organism>
<protein>
    <submittedName>
        <fullName evidence="1">Uncharacterized protein</fullName>
    </submittedName>
</protein>
<comment type="caution">
    <text evidence="1">The sequence shown here is derived from an EMBL/GenBank/DDBJ whole genome shotgun (WGS) entry which is preliminary data.</text>
</comment>
<proteinExistence type="predicted"/>
<gene>
    <name evidence="1" type="ORF">BTUL_0247g00030</name>
</gene>
<dbReference type="EMBL" id="PQXH01000247">
    <property type="protein sequence ID" value="TGO07776.1"/>
    <property type="molecule type" value="Genomic_DNA"/>
</dbReference>
<evidence type="ECO:0000313" key="2">
    <source>
        <dbReference type="Proteomes" id="UP000297777"/>
    </source>
</evidence>
<evidence type="ECO:0000313" key="1">
    <source>
        <dbReference type="EMBL" id="TGO07776.1"/>
    </source>
</evidence>